<dbReference type="InterPro" id="IPR041401">
    <property type="entry name" value="TseB-like_dom"/>
</dbReference>
<dbReference type="OrthoDB" id="2242521at2"/>
<protein>
    <submittedName>
        <fullName evidence="2">Uncharacterized protein YpmB</fullName>
    </submittedName>
</protein>
<evidence type="ECO:0000313" key="2">
    <source>
        <dbReference type="EMBL" id="SHE59875.1"/>
    </source>
</evidence>
<keyword evidence="3" id="KW-1185">Reference proteome</keyword>
<reference evidence="2 3" key="1">
    <citation type="submission" date="2016-11" db="EMBL/GenBank/DDBJ databases">
        <authorList>
            <person name="Jaros S."/>
            <person name="Januszkiewicz K."/>
            <person name="Wedrychowicz H."/>
        </authorList>
    </citation>
    <scope>NUCLEOTIDE SEQUENCE [LARGE SCALE GENOMIC DNA]</scope>
    <source>
        <strain evidence="2 3">DSM 15692</strain>
    </source>
</reference>
<accession>A0A1M4UT64</accession>
<dbReference type="AlphaFoldDB" id="A0A1M4UT64"/>
<name>A0A1M4UT64_9LACT</name>
<dbReference type="RefSeq" id="WP_073296714.1">
    <property type="nucleotide sequence ID" value="NZ_FQUF01000009.1"/>
</dbReference>
<gene>
    <name evidence="2" type="ORF">SAMN02745249_00755</name>
</gene>
<evidence type="ECO:0000259" key="1">
    <source>
        <dbReference type="Pfam" id="PF17881"/>
    </source>
</evidence>
<dbReference type="InterPro" id="IPR046350">
    <property type="entry name" value="Cystatin_sf"/>
</dbReference>
<dbReference type="STRING" id="1121025.SAMN02745249_00755"/>
<dbReference type="SUPFAM" id="SSF54403">
    <property type="entry name" value="Cystatin/monellin"/>
    <property type="match status" value="2"/>
</dbReference>
<feature type="domain" description="Cell wall elongation regulator TseB-like" evidence="1">
    <location>
        <begin position="36"/>
        <end position="79"/>
    </location>
</feature>
<organism evidence="2 3">
    <name type="scientific">Atopostipes suicloacalis DSM 15692</name>
    <dbReference type="NCBI Taxonomy" id="1121025"/>
    <lineage>
        <taxon>Bacteria</taxon>
        <taxon>Bacillati</taxon>
        <taxon>Bacillota</taxon>
        <taxon>Bacilli</taxon>
        <taxon>Lactobacillales</taxon>
        <taxon>Carnobacteriaceae</taxon>
        <taxon>Atopostipes</taxon>
    </lineage>
</organism>
<evidence type="ECO:0000313" key="3">
    <source>
        <dbReference type="Proteomes" id="UP000184128"/>
    </source>
</evidence>
<sequence>MNKKLGIALVSMLLFIIGVSSLITHSLSPYKQARAETIELAKRRADLTEAEDFYWYNGDETFFTVTGKNREGSSIIVVVQQDGGAIEVFNQDEVVTKHEVIVATDNRENPKKILEARIGMHKDQPVWEVSFQLENDQTGYSFFSLTSGEWIQTIKNI</sequence>
<dbReference type="EMBL" id="FQUF01000009">
    <property type="protein sequence ID" value="SHE59875.1"/>
    <property type="molecule type" value="Genomic_DNA"/>
</dbReference>
<dbReference type="Pfam" id="PF17881">
    <property type="entry name" value="TseB"/>
    <property type="match status" value="1"/>
</dbReference>
<proteinExistence type="predicted"/>
<dbReference type="Gene3D" id="3.10.450.40">
    <property type="match status" value="2"/>
</dbReference>
<dbReference type="Proteomes" id="UP000184128">
    <property type="component" value="Unassembled WGS sequence"/>
</dbReference>